<evidence type="ECO:0000313" key="3">
    <source>
        <dbReference type="EMBL" id="KAJ4833625.1"/>
    </source>
</evidence>
<dbReference type="Pfam" id="PF16884">
    <property type="entry name" value="ADH_N_2"/>
    <property type="match status" value="1"/>
</dbReference>
<evidence type="ECO:0000256" key="1">
    <source>
        <dbReference type="ARBA" id="ARBA00023002"/>
    </source>
</evidence>
<gene>
    <name evidence="3" type="ORF">Tsubulata_001239</name>
</gene>
<reference evidence="3" key="2">
    <citation type="journal article" date="2023" name="Plants (Basel)">
        <title>Annotation of the Turnera subulata (Passifloraceae) Draft Genome Reveals the S-Locus Evolved after the Divergence of Turneroideae from Passifloroideae in a Stepwise Manner.</title>
        <authorList>
            <person name="Henning P.M."/>
            <person name="Roalson E.H."/>
            <person name="Mir W."/>
            <person name="McCubbin A.G."/>
            <person name="Shore J.S."/>
        </authorList>
    </citation>
    <scope>NUCLEOTIDE SEQUENCE</scope>
    <source>
        <strain evidence="3">F60SS</strain>
    </source>
</reference>
<accession>A0A9Q0JAF5</accession>
<dbReference type="PANTHER" id="PTHR43205">
    <property type="entry name" value="PROSTAGLANDIN REDUCTASE"/>
    <property type="match status" value="1"/>
</dbReference>
<name>A0A9Q0JAF5_9ROSI</name>
<feature type="domain" description="Oxidoreductase N-terminal" evidence="2">
    <location>
        <begin position="65"/>
        <end position="179"/>
    </location>
</feature>
<sequence length="214" mass="24428">MFSFFYSLLLSYTQNRTFEPVPGRQLSHSTNFIYTEARSAEKRGGVVLRGTNMASGDDKELVRNKQVVLKDYVAGFPKETDLQVKTTSIRLQVPEGSKGVLVKNLYLSCDPYMRGRMRNYPSTEEDFASFTPNSPINGFGVSKVVDSGHPDFKIGELVWGRRIGWEEYAFIPEPEHLFKIHHTDVPLSYYTGILGMVFSCPLSLRMIHMYSSRY</sequence>
<reference evidence="3" key="1">
    <citation type="submission" date="2022-02" db="EMBL/GenBank/DDBJ databases">
        <authorList>
            <person name="Henning P.M."/>
            <person name="McCubbin A.G."/>
            <person name="Shore J.S."/>
        </authorList>
    </citation>
    <scope>NUCLEOTIDE SEQUENCE</scope>
    <source>
        <strain evidence="3">F60SS</strain>
        <tissue evidence="3">Leaves</tissue>
    </source>
</reference>
<protein>
    <recommendedName>
        <fullName evidence="2">Oxidoreductase N-terminal domain-containing protein</fullName>
    </recommendedName>
</protein>
<dbReference type="AlphaFoldDB" id="A0A9Q0JAF5"/>
<dbReference type="Proteomes" id="UP001141552">
    <property type="component" value="Unassembled WGS sequence"/>
</dbReference>
<evidence type="ECO:0000259" key="2">
    <source>
        <dbReference type="Pfam" id="PF16884"/>
    </source>
</evidence>
<dbReference type="SUPFAM" id="SSF50129">
    <property type="entry name" value="GroES-like"/>
    <property type="match status" value="1"/>
</dbReference>
<dbReference type="GO" id="GO:0032440">
    <property type="term" value="F:2-alkenal reductase [NAD(P)H] activity"/>
    <property type="evidence" value="ECO:0007669"/>
    <property type="project" value="TreeGrafter"/>
</dbReference>
<dbReference type="Gene3D" id="3.90.180.10">
    <property type="entry name" value="Medium-chain alcohol dehydrogenases, catalytic domain"/>
    <property type="match status" value="1"/>
</dbReference>
<proteinExistence type="predicted"/>
<dbReference type="PANTHER" id="PTHR43205:SF67">
    <property type="entry name" value="ENOYL REDUCTASE (ER) DOMAIN-CONTAINING PROTEIN"/>
    <property type="match status" value="1"/>
</dbReference>
<evidence type="ECO:0000313" key="4">
    <source>
        <dbReference type="Proteomes" id="UP001141552"/>
    </source>
</evidence>
<dbReference type="OrthoDB" id="817095at2759"/>
<comment type="caution">
    <text evidence="3">The sequence shown here is derived from an EMBL/GenBank/DDBJ whole genome shotgun (WGS) entry which is preliminary data.</text>
</comment>
<dbReference type="InterPro" id="IPR041694">
    <property type="entry name" value="ADH_N_2"/>
</dbReference>
<organism evidence="3 4">
    <name type="scientific">Turnera subulata</name>
    <dbReference type="NCBI Taxonomy" id="218843"/>
    <lineage>
        <taxon>Eukaryota</taxon>
        <taxon>Viridiplantae</taxon>
        <taxon>Streptophyta</taxon>
        <taxon>Embryophyta</taxon>
        <taxon>Tracheophyta</taxon>
        <taxon>Spermatophyta</taxon>
        <taxon>Magnoliopsida</taxon>
        <taxon>eudicotyledons</taxon>
        <taxon>Gunneridae</taxon>
        <taxon>Pentapetalae</taxon>
        <taxon>rosids</taxon>
        <taxon>fabids</taxon>
        <taxon>Malpighiales</taxon>
        <taxon>Passifloraceae</taxon>
        <taxon>Turnera</taxon>
    </lineage>
</organism>
<dbReference type="InterPro" id="IPR011032">
    <property type="entry name" value="GroES-like_sf"/>
</dbReference>
<keyword evidence="1" id="KW-0560">Oxidoreductase</keyword>
<dbReference type="InterPro" id="IPR045010">
    <property type="entry name" value="MDR_fam"/>
</dbReference>
<keyword evidence="4" id="KW-1185">Reference proteome</keyword>
<dbReference type="EMBL" id="JAKUCV010004898">
    <property type="protein sequence ID" value="KAJ4833625.1"/>
    <property type="molecule type" value="Genomic_DNA"/>
</dbReference>
<feature type="non-terminal residue" evidence="3">
    <location>
        <position position="1"/>
    </location>
</feature>